<name>A0A376MBA8_ECOLX</name>
<feature type="signal peptide" evidence="2">
    <location>
        <begin position="1"/>
        <end position="22"/>
    </location>
</feature>
<evidence type="ECO:0000313" key="3">
    <source>
        <dbReference type="EMBL" id="STF94818.1"/>
    </source>
</evidence>
<dbReference type="GO" id="GO:0015562">
    <property type="term" value="F:efflux transmembrane transporter activity"/>
    <property type="evidence" value="ECO:0007669"/>
    <property type="project" value="InterPro"/>
</dbReference>
<keyword evidence="1" id="KW-0175">Coiled coil</keyword>
<evidence type="ECO:0000256" key="2">
    <source>
        <dbReference type="SAM" id="SignalP"/>
    </source>
</evidence>
<organism evidence="3 4">
    <name type="scientific">Escherichia coli</name>
    <dbReference type="NCBI Taxonomy" id="562"/>
    <lineage>
        <taxon>Bacteria</taxon>
        <taxon>Pseudomonadati</taxon>
        <taxon>Pseudomonadota</taxon>
        <taxon>Gammaproteobacteria</taxon>
        <taxon>Enterobacterales</taxon>
        <taxon>Enterobacteriaceae</taxon>
        <taxon>Escherichia</taxon>
    </lineage>
</organism>
<feature type="chain" id="PRO_5016788854" evidence="2">
    <location>
        <begin position="23"/>
        <end position="412"/>
    </location>
</feature>
<sequence length="412" mass="49019">MKYISHAFVLFTGLFSSAQSFATNCIIDAVFQKNEKWNSYSIDIKELENSRQANIKRMLPSINIGVGQYIQNNQWLTDISESNLHLSLSYDFLSGFETIKQNDRLDVVKRLKYIELLYARNDYIINLFSKIVDYKAKKSQIKLMREQYKKLEKEYESTKEQAFLGIVSTLDVDIRSNVLNRMKLDIETLEEELNILFKKIFAEYHIPKEMLLNITYDKLKACKIYDFQSLLKENNKWRLLANTIDYDIKKISDYPSFYLSLGMMPKKGGALKNFSFKEMDYNASLGITFPLMRIFDTSENQKTQAMHISQIHNEYIRESIKLDILHKEIFTKLTLLKKRIPILEDELNLKKREVEYIHERIKSKQDTILNYLSSINSLYETETTIQRVEYDIEYYSLYLYFLRQCDTYKRHM</sequence>
<dbReference type="AlphaFoldDB" id="A0A376MBA8"/>
<accession>A0A376MBA8</accession>
<evidence type="ECO:0000256" key="1">
    <source>
        <dbReference type="SAM" id="Coils"/>
    </source>
</evidence>
<reference evidence="3 4" key="1">
    <citation type="submission" date="2018-06" db="EMBL/GenBank/DDBJ databases">
        <authorList>
            <consortium name="Pathogen Informatics"/>
            <person name="Doyle S."/>
        </authorList>
    </citation>
    <scope>NUCLEOTIDE SEQUENCE [LARGE SCALE GENOMIC DNA]</scope>
    <source>
        <strain evidence="3 4">NCTC7927</strain>
    </source>
</reference>
<dbReference type="SUPFAM" id="SSF56954">
    <property type="entry name" value="Outer membrane efflux proteins (OEP)"/>
    <property type="match status" value="1"/>
</dbReference>
<dbReference type="GO" id="GO:0009279">
    <property type="term" value="C:cell outer membrane"/>
    <property type="evidence" value="ECO:0007669"/>
    <property type="project" value="UniProtKB-SubCell"/>
</dbReference>
<keyword evidence="2" id="KW-0732">Signal</keyword>
<dbReference type="Proteomes" id="UP000254043">
    <property type="component" value="Unassembled WGS sequence"/>
</dbReference>
<feature type="coiled-coil region" evidence="1">
    <location>
        <begin position="134"/>
        <end position="199"/>
    </location>
</feature>
<protein>
    <submittedName>
        <fullName evidence="3">Outer membrane protein</fullName>
    </submittedName>
</protein>
<gene>
    <name evidence="3" type="primary">aatA</name>
    <name evidence="3" type="ORF">NCTC7927_03693</name>
</gene>
<dbReference type="EMBL" id="UGAK01000003">
    <property type="protein sequence ID" value="STF94818.1"/>
    <property type="molecule type" value="Genomic_DNA"/>
</dbReference>
<evidence type="ECO:0000313" key="4">
    <source>
        <dbReference type="Proteomes" id="UP000254043"/>
    </source>
</evidence>
<proteinExistence type="predicted"/>
<dbReference type="Gene3D" id="1.20.1600.10">
    <property type="entry name" value="Outer membrane efflux proteins (OEP)"/>
    <property type="match status" value="1"/>
</dbReference>